<protein>
    <submittedName>
        <fullName evidence="3">Uncharacterized protein</fullName>
    </submittedName>
</protein>
<keyword evidence="1" id="KW-0732">Signal</keyword>
<name>A0A8K1CH60_PYTOL</name>
<accession>A0A8K1CH60</accession>
<gene>
    <name evidence="2" type="ORF">Poli38472_009898</name>
    <name evidence="3" type="ORF">Poli38472_009901</name>
    <name evidence="4" type="ORF">Poli38472_014820</name>
</gene>
<dbReference type="EMBL" id="SPLM01000074">
    <property type="protein sequence ID" value="TMW62408.1"/>
    <property type="molecule type" value="Genomic_DNA"/>
</dbReference>
<evidence type="ECO:0000313" key="5">
    <source>
        <dbReference type="Proteomes" id="UP000794436"/>
    </source>
</evidence>
<dbReference type="Proteomes" id="UP000794436">
    <property type="component" value="Unassembled WGS sequence"/>
</dbReference>
<reference evidence="3" key="1">
    <citation type="submission" date="2019-03" db="EMBL/GenBank/DDBJ databases">
        <title>Long read genome sequence of the mycoparasitic Pythium oligandrum ATCC 38472 isolated from sugarbeet rhizosphere.</title>
        <authorList>
            <person name="Gaulin E."/>
        </authorList>
    </citation>
    <scope>NUCLEOTIDE SEQUENCE</scope>
    <source>
        <strain evidence="3">ATCC 38472_TT</strain>
    </source>
</reference>
<organism evidence="3 5">
    <name type="scientific">Pythium oligandrum</name>
    <name type="common">Mycoparasitic fungus</name>
    <dbReference type="NCBI Taxonomy" id="41045"/>
    <lineage>
        <taxon>Eukaryota</taxon>
        <taxon>Sar</taxon>
        <taxon>Stramenopiles</taxon>
        <taxon>Oomycota</taxon>
        <taxon>Peronosporomycetes</taxon>
        <taxon>Pythiales</taxon>
        <taxon>Pythiaceae</taxon>
        <taxon>Pythium</taxon>
    </lineage>
</organism>
<dbReference type="EMBL" id="SPLM01000074">
    <property type="protein sequence ID" value="TMW62405.1"/>
    <property type="molecule type" value="Genomic_DNA"/>
</dbReference>
<evidence type="ECO:0000313" key="3">
    <source>
        <dbReference type="EMBL" id="TMW62408.1"/>
    </source>
</evidence>
<feature type="chain" id="PRO_5036272186" evidence="1">
    <location>
        <begin position="29"/>
        <end position="335"/>
    </location>
</feature>
<dbReference type="OrthoDB" id="96140at2759"/>
<comment type="caution">
    <text evidence="3">The sequence shown here is derived from an EMBL/GenBank/DDBJ whole genome shotgun (WGS) entry which is preliminary data.</text>
</comment>
<keyword evidence="5" id="KW-1185">Reference proteome</keyword>
<dbReference type="EMBL" id="SPLM01000044">
    <property type="protein sequence ID" value="TMW63910.1"/>
    <property type="molecule type" value="Genomic_DNA"/>
</dbReference>
<evidence type="ECO:0000256" key="1">
    <source>
        <dbReference type="SAM" id="SignalP"/>
    </source>
</evidence>
<proteinExistence type="predicted"/>
<dbReference type="AlphaFoldDB" id="A0A8K1CH60"/>
<feature type="signal peptide" evidence="1">
    <location>
        <begin position="1"/>
        <end position="28"/>
    </location>
</feature>
<sequence>MATRRSAHCPWGWLWLTLWTTLRSHALAQTIAAPDKSDELEQRAFVDGQQRLEDDQRAELRANLININLYTYDSPTQFVVGLLLDPCRHRAFDCCSDRFGEPAYTNEKLASKEKISLLDESGAPFQVSASRLSDRPSRFDPDCYVDATSTPYRLLKKLTTAGLNVTKQYVGSGCVGRLRALAPLEDVVMPPCWDRNDTIDALASCQGVDGRQKPNCVAVAYMQTAYIAQCFGAFALDNHCGTFLEVHAPGDNAILSQTRLLGEYTNGFRTTVLPLFYKGDRTRTICRGDYEIWWVQRTRYSFIIQKKKKFRVVDPTCDFDFATNTYTDHHEIKQA</sequence>
<evidence type="ECO:0000313" key="2">
    <source>
        <dbReference type="EMBL" id="TMW62405.1"/>
    </source>
</evidence>
<evidence type="ECO:0000313" key="4">
    <source>
        <dbReference type="EMBL" id="TMW63910.1"/>
    </source>
</evidence>